<proteinExistence type="predicted"/>
<sequence length="423" mass="44791">MSKSRIGIAVVVLTTLLSSGALARVHLGIGPLGVARFAVARVLSLGGLHRARAFAGRGHIRTASLGPQDVGNAMDFGLGNPAVRRQIAAAAALAGWHGGHIANGWWRHGAGGYGWVGPLFWPFAIYDIYDYTIWGDGIGLWDYGYPDIYAAIFAPYGPDDLAAYTGPGPHGRRHRRVPSLQQLCGDDGREIAGLPIDQIQQAIQPNGAQRAALDDLANALTSAAQMIRASCPTQTALTAPDRLAAMQQRIGAMIMAAFAVQQPLGKFYDLLEDEQEARLNALAQDRRKTFAANGATEAPAQGFAQGSAQGPAQGSSQACGAAQPAALQWPADEIEARLHPNDTQRAALKVLQVANARAADILSSQCQPNDATTPPARLDAVEGRLTAMQQAVYLVSAALGDFYAKLSDEQKAQFEAIGQKRTT</sequence>
<accession>A0A1M5QIP7</accession>
<evidence type="ECO:0000256" key="1">
    <source>
        <dbReference type="SAM" id="MobiDB-lite"/>
    </source>
</evidence>
<dbReference type="Pfam" id="PF07813">
    <property type="entry name" value="LTXXQ"/>
    <property type="match status" value="2"/>
</dbReference>
<protein>
    <submittedName>
        <fullName evidence="2">LTXXQ motif family protein</fullName>
    </submittedName>
</protein>
<dbReference type="OrthoDB" id="7348740at2"/>
<name>A0A1M5QIP7_9BRAD</name>
<dbReference type="InterPro" id="IPR012899">
    <property type="entry name" value="LTXXQ"/>
</dbReference>
<organism evidence="2 3">
    <name type="scientific">Bradyrhizobium erythrophlei</name>
    <dbReference type="NCBI Taxonomy" id="1437360"/>
    <lineage>
        <taxon>Bacteria</taxon>
        <taxon>Pseudomonadati</taxon>
        <taxon>Pseudomonadota</taxon>
        <taxon>Alphaproteobacteria</taxon>
        <taxon>Hyphomicrobiales</taxon>
        <taxon>Nitrobacteraceae</taxon>
        <taxon>Bradyrhizobium</taxon>
    </lineage>
</organism>
<feature type="region of interest" description="Disordered" evidence="1">
    <location>
        <begin position="301"/>
        <end position="321"/>
    </location>
</feature>
<evidence type="ECO:0000313" key="3">
    <source>
        <dbReference type="Proteomes" id="UP000190675"/>
    </source>
</evidence>
<dbReference type="GO" id="GO:0042597">
    <property type="term" value="C:periplasmic space"/>
    <property type="evidence" value="ECO:0007669"/>
    <property type="project" value="InterPro"/>
</dbReference>
<dbReference type="Proteomes" id="UP000190675">
    <property type="component" value="Chromosome I"/>
</dbReference>
<evidence type="ECO:0000313" key="2">
    <source>
        <dbReference type="EMBL" id="SHH13975.1"/>
    </source>
</evidence>
<dbReference type="AlphaFoldDB" id="A0A1M5QIP7"/>
<reference evidence="2 3" key="1">
    <citation type="submission" date="2016-11" db="EMBL/GenBank/DDBJ databases">
        <authorList>
            <person name="Jaros S."/>
            <person name="Januszkiewicz K."/>
            <person name="Wedrychowicz H."/>
        </authorList>
    </citation>
    <scope>NUCLEOTIDE SEQUENCE [LARGE SCALE GENOMIC DNA]</scope>
    <source>
        <strain evidence="2 3">GAS242</strain>
    </source>
</reference>
<gene>
    <name evidence="2" type="ORF">SAMN05444169_5967</name>
</gene>
<dbReference type="EMBL" id="LT670818">
    <property type="protein sequence ID" value="SHH13975.1"/>
    <property type="molecule type" value="Genomic_DNA"/>
</dbReference>